<dbReference type="InterPro" id="IPR004860">
    <property type="entry name" value="LAGLIDADG_dom"/>
</dbReference>
<dbReference type="EMBL" id="MK820635">
    <property type="protein sequence ID" value="QCW06953.1"/>
    <property type="molecule type" value="Genomic_DNA"/>
</dbReference>
<protein>
    <recommendedName>
        <fullName evidence="1">Homing endonuclease LAGLIDADG domain-containing protein</fullName>
    </recommendedName>
</protein>
<dbReference type="SUPFAM" id="SSF55608">
    <property type="entry name" value="Homing endonucleases"/>
    <property type="match status" value="2"/>
</dbReference>
<proteinExistence type="predicted"/>
<feature type="domain" description="Homing endonuclease LAGLIDADG" evidence="1">
    <location>
        <begin position="3"/>
        <end position="103"/>
    </location>
</feature>
<reference evidence="2" key="1">
    <citation type="submission" date="2019-04" db="EMBL/GenBank/DDBJ databases">
        <authorList>
            <person name="Yu Z."/>
            <person name="Deng C."/>
        </authorList>
    </citation>
    <scope>NUCLEOTIDE SEQUENCE</scope>
</reference>
<sequence>MWITGFTDAEGSFIVSITKNNERIIGWKVQVIFGIYLHGRDIQILNQIQSYFGVGKIYTDNKRGTVNYLVRSPKDLNSTIIPQFNKYKLLTQKKADFELFSTIVNLIIQNQHKTEQGFKKIVELRASLNNGLTGELLKVFSKENFLIKRPEVELAKDIDLTWIVGFIDGEGCFTIGITPSKNKTGFGVQLNFNITQHIRDKALFWTIKKKLGCGNVNEIPAKYRVNFVVTKLSDIINIIIPLLVNIH</sequence>
<dbReference type="Pfam" id="PF00961">
    <property type="entry name" value="LAGLIDADG_1"/>
    <property type="match status" value="2"/>
</dbReference>
<accession>A0A4Y5MV55</accession>
<dbReference type="PANTHER" id="PTHR36181">
    <property type="entry name" value="INTRON-ENCODED ENDONUCLEASE AI3-RELATED"/>
    <property type="match status" value="1"/>
</dbReference>
<name>A0A4Y5MV55_9PEZI</name>
<dbReference type="InterPro" id="IPR027434">
    <property type="entry name" value="Homing_endonucl"/>
</dbReference>
<dbReference type="InterPro" id="IPR051289">
    <property type="entry name" value="LAGLIDADG_Endonuclease"/>
</dbReference>
<dbReference type="AlphaFoldDB" id="A0A4Y5MV55"/>
<dbReference type="Gene3D" id="3.10.28.10">
    <property type="entry name" value="Homing endonucleases"/>
    <property type="match status" value="2"/>
</dbReference>
<organism evidence="2">
    <name type="scientific">Orbilia brochopaga</name>
    <dbReference type="NCBI Taxonomy" id="3140254"/>
    <lineage>
        <taxon>Eukaryota</taxon>
        <taxon>Fungi</taxon>
        <taxon>Dikarya</taxon>
        <taxon>Ascomycota</taxon>
        <taxon>Pezizomycotina</taxon>
        <taxon>Orbiliomycetes</taxon>
        <taxon>Orbiliales</taxon>
        <taxon>Orbiliaceae</taxon>
        <taxon>Orbilia</taxon>
    </lineage>
</organism>
<feature type="domain" description="Homing endonuclease LAGLIDADG" evidence="1">
    <location>
        <begin position="163"/>
        <end position="244"/>
    </location>
</feature>
<keyword evidence="2" id="KW-0496">Mitochondrion</keyword>
<evidence type="ECO:0000259" key="1">
    <source>
        <dbReference type="Pfam" id="PF00961"/>
    </source>
</evidence>
<gene>
    <name evidence="2" type="primary">orf247</name>
</gene>
<dbReference type="PANTHER" id="PTHR36181:SF4">
    <property type="entry name" value="LAGLIDADG ENDONUCLEASE"/>
    <property type="match status" value="1"/>
</dbReference>
<dbReference type="GO" id="GO:0004519">
    <property type="term" value="F:endonuclease activity"/>
    <property type="evidence" value="ECO:0007669"/>
    <property type="project" value="InterPro"/>
</dbReference>
<evidence type="ECO:0000313" key="2">
    <source>
        <dbReference type="EMBL" id="QCW06953.1"/>
    </source>
</evidence>
<dbReference type="GO" id="GO:0005739">
    <property type="term" value="C:mitochondrion"/>
    <property type="evidence" value="ECO:0007669"/>
    <property type="project" value="UniProtKB-ARBA"/>
</dbReference>
<geneLocation type="mitochondrion" evidence="2"/>